<keyword evidence="4" id="KW-1185">Reference proteome</keyword>
<accession>A0AAN9Y7K4</accession>
<feature type="region of interest" description="Disordered" evidence="1">
    <location>
        <begin position="25"/>
        <end position="80"/>
    </location>
</feature>
<dbReference type="Proteomes" id="UP001367676">
    <property type="component" value="Unassembled WGS sequence"/>
</dbReference>
<dbReference type="PANTHER" id="PTHR34825:SF1">
    <property type="entry name" value="AAA-ATPASE-LIKE DOMAIN-CONTAINING PROTEIN"/>
    <property type="match status" value="1"/>
</dbReference>
<proteinExistence type="predicted"/>
<evidence type="ECO:0000313" key="4">
    <source>
        <dbReference type="Proteomes" id="UP001367676"/>
    </source>
</evidence>
<name>A0AAN9Y7K4_9HEMI</name>
<gene>
    <name evidence="3" type="ORF">V9T40_008855</name>
</gene>
<dbReference type="PANTHER" id="PTHR34825">
    <property type="entry name" value="CONSERVED PROTEIN, WITH A WEAK D-GALACTARATE DEHYDRATASE/ALTRONATE HYDROLASE DOMAIN"/>
    <property type="match status" value="1"/>
</dbReference>
<evidence type="ECO:0000256" key="1">
    <source>
        <dbReference type="SAM" id="MobiDB-lite"/>
    </source>
</evidence>
<feature type="compositionally biased region" description="Basic and acidic residues" evidence="1">
    <location>
        <begin position="63"/>
        <end position="74"/>
    </location>
</feature>
<dbReference type="InterPro" id="IPR018631">
    <property type="entry name" value="AAA-ATPase-like_dom"/>
</dbReference>
<evidence type="ECO:0000313" key="3">
    <source>
        <dbReference type="EMBL" id="KAK7601414.1"/>
    </source>
</evidence>
<organism evidence="3 4">
    <name type="scientific">Parthenolecanium corni</name>
    <dbReference type="NCBI Taxonomy" id="536013"/>
    <lineage>
        <taxon>Eukaryota</taxon>
        <taxon>Metazoa</taxon>
        <taxon>Ecdysozoa</taxon>
        <taxon>Arthropoda</taxon>
        <taxon>Hexapoda</taxon>
        <taxon>Insecta</taxon>
        <taxon>Pterygota</taxon>
        <taxon>Neoptera</taxon>
        <taxon>Paraneoptera</taxon>
        <taxon>Hemiptera</taxon>
        <taxon>Sternorrhyncha</taxon>
        <taxon>Coccoidea</taxon>
        <taxon>Coccidae</taxon>
        <taxon>Parthenolecanium</taxon>
    </lineage>
</organism>
<sequence length="509" mass="59319">MSAPAKRKLVLVDTNCTEQYELHTDDVDETKVLTKTRKRPLSKVEPSSSSESSSSSIKHRLRSDKSEPKEDEGVKPIYPPPINLTVNQDARAIAPCSFNELRKKLYFVDKTDLIREIYKDESPAKFYCFPRAGTKSTVVSALVEWLVNDDKRRAERLECFKGLKIMDFFEKENDDIGFNQHVIVGADFGCVETENRTLDEIETGVTKEFCRYLRKLYSLGSEAMTVIESLKPDHAYFFLKIIDRVQEVLPPTTPKRPALLIIDNFDAPALRLLKQTESTELARDVMSFFDWMLNDVRRLENKLFDKVILFGTHLPISFKTNSLLRKIPVESYPYGRKEICSNFFFSTEEVKTLLKKYGEDETKVTELAQICGQYNIEEDEYFHPGCIVNYLTRQRTKKIGVENPVYWTSLDSLDVLPDTSSMLRYEMILWTYPNNQILHFKYQNVLDYEKLIKGDRDTAFTYLLEAGYLTRKRDTDVEAGVYQIVNVEARNLFRNRYKQWCERIPETDY</sequence>
<feature type="domain" description="AAA-ATPase-like" evidence="2">
    <location>
        <begin position="97"/>
        <end position="307"/>
    </location>
</feature>
<evidence type="ECO:0000259" key="2">
    <source>
        <dbReference type="Pfam" id="PF09820"/>
    </source>
</evidence>
<comment type="caution">
    <text evidence="3">The sequence shown here is derived from an EMBL/GenBank/DDBJ whole genome shotgun (WGS) entry which is preliminary data.</text>
</comment>
<protein>
    <recommendedName>
        <fullName evidence="2">AAA-ATPase-like domain-containing protein</fullName>
    </recommendedName>
</protein>
<dbReference type="Pfam" id="PF09820">
    <property type="entry name" value="AAA-ATPase_like"/>
    <property type="match status" value="1"/>
</dbReference>
<feature type="compositionally biased region" description="Low complexity" evidence="1">
    <location>
        <begin position="47"/>
        <end position="56"/>
    </location>
</feature>
<reference evidence="3 4" key="1">
    <citation type="submission" date="2024-03" db="EMBL/GenBank/DDBJ databases">
        <title>Adaptation during the transition from Ophiocordyceps entomopathogen to insect associate is accompanied by gene loss and intensified selection.</title>
        <authorList>
            <person name="Ward C.M."/>
            <person name="Onetto C.A."/>
            <person name="Borneman A.R."/>
        </authorList>
    </citation>
    <scope>NUCLEOTIDE SEQUENCE [LARGE SCALE GENOMIC DNA]</scope>
    <source>
        <strain evidence="3">AWRI1</strain>
        <tissue evidence="3">Single Adult Female</tissue>
    </source>
</reference>
<dbReference type="EMBL" id="JBBCAQ010000010">
    <property type="protein sequence ID" value="KAK7601414.1"/>
    <property type="molecule type" value="Genomic_DNA"/>
</dbReference>
<dbReference type="AlphaFoldDB" id="A0AAN9Y7K4"/>